<evidence type="ECO:0000313" key="1">
    <source>
        <dbReference type="EMBL" id="OAE23829.1"/>
    </source>
</evidence>
<dbReference type="AlphaFoldDB" id="A0A176VSL4"/>
<protein>
    <submittedName>
        <fullName evidence="1">Uncharacterized protein</fullName>
    </submittedName>
</protein>
<organism evidence="1 2">
    <name type="scientific">Marchantia polymorpha subsp. ruderalis</name>
    <dbReference type="NCBI Taxonomy" id="1480154"/>
    <lineage>
        <taxon>Eukaryota</taxon>
        <taxon>Viridiplantae</taxon>
        <taxon>Streptophyta</taxon>
        <taxon>Embryophyta</taxon>
        <taxon>Marchantiophyta</taxon>
        <taxon>Marchantiopsida</taxon>
        <taxon>Marchantiidae</taxon>
        <taxon>Marchantiales</taxon>
        <taxon>Marchantiaceae</taxon>
        <taxon>Marchantia</taxon>
    </lineage>
</organism>
<proteinExistence type="predicted"/>
<dbReference type="EMBL" id="LVLJ01002763">
    <property type="protein sequence ID" value="OAE23829.1"/>
    <property type="molecule type" value="Genomic_DNA"/>
</dbReference>
<dbReference type="Proteomes" id="UP000077202">
    <property type="component" value="Unassembled WGS sequence"/>
</dbReference>
<name>A0A176VSL4_MARPO</name>
<accession>A0A176VSL4</accession>
<gene>
    <name evidence="1" type="ORF">AXG93_369s1230</name>
</gene>
<evidence type="ECO:0000313" key="2">
    <source>
        <dbReference type="Proteomes" id="UP000077202"/>
    </source>
</evidence>
<comment type="caution">
    <text evidence="1">The sequence shown here is derived from an EMBL/GenBank/DDBJ whole genome shotgun (WGS) entry which is preliminary data.</text>
</comment>
<keyword evidence="2" id="KW-1185">Reference proteome</keyword>
<sequence>MVVMVLGANEPQRDTRVQPANEAEGGIENLESCKAAYAVDTLHAAVVNCVGAETCNPAGLVHGYNNCFGRKMEKQTSPTAIVCMLRTLRPVEPVQSIMSYKPAKLAKYLYMLLNTFLVVVKYRYPLDFAADYIVQRLECDESLPTATVLQIRHQILRAAFSTRMARNCSVVSNLVPKKPHPELILPMVLLATSGVFRGRYGFHKLLISSPWKAMAPLRKKSPFTDWYRHSYAHT</sequence>
<reference evidence="1" key="1">
    <citation type="submission" date="2016-03" db="EMBL/GenBank/DDBJ databases">
        <title>Mechanisms controlling the formation of the plant cell surface in tip-growing cells are functionally conserved among land plants.</title>
        <authorList>
            <person name="Honkanen S."/>
            <person name="Jones V.A."/>
            <person name="Morieri G."/>
            <person name="Champion C."/>
            <person name="Hetherington A.J."/>
            <person name="Kelly S."/>
            <person name="Saint-Marcoux D."/>
            <person name="Proust H."/>
            <person name="Prescott H."/>
            <person name="Dolan L."/>
        </authorList>
    </citation>
    <scope>NUCLEOTIDE SEQUENCE [LARGE SCALE GENOMIC DNA]</scope>
    <source>
        <tissue evidence="1">Whole gametophyte</tissue>
    </source>
</reference>